<organism evidence="1 2">
    <name type="scientific">Parathielavia appendiculata</name>
    <dbReference type="NCBI Taxonomy" id="2587402"/>
    <lineage>
        <taxon>Eukaryota</taxon>
        <taxon>Fungi</taxon>
        <taxon>Dikarya</taxon>
        <taxon>Ascomycota</taxon>
        <taxon>Pezizomycotina</taxon>
        <taxon>Sordariomycetes</taxon>
        <taxon>Sordariomycetidae</taxon>
        <taxon>Sordariales</taxon>
        <taxon>Chaetomiaceae</taxon>
        <taxon>Parathielavia</taxon>
    </lineage>
</organism>
<evidence type="ECO:0000313" key="2">
    <source>
        <dbReference type="Proteomes" id="UP001302602"/>
    </source>
</evidence>
<dbReference type="EMBL" id="MU853243">
    <property type="protein sequence ID" value="KAK4119895.1"/>
    <property type="molecule type" value="Genomic_DNA"/>
</dbReference>
<keyword evidence="2" id="KW-1185">Reference proteome</keyword>
<proteinExistence type="predicted"/>
<protein>
    <submittedName>
        <fullName evidence="1">Uncharacterized protein</fullName>
    </submittedName>
</protein>
<name>A0AAN6TSH3_9PEZI</name>
<dbReference type="GeneID" id="87823151"/>
<evidence type="ECO:0000313" key="1">
    <source>
        <dbReference type="EMBL" id="KAK4119895.1"/>
    </source>
</evidence>
<comment type="caution">
    <text evidence="1">The sequence shown here is derived from an EMBL/GenBank/DDBJ whole genome shotgun (WGS) entry which is preliminary data.</text>
</comment>
<dbReference type="Proteomes" id="UP001302602">
    <property type="component" value="Unassembled WGS sequence"/>
</dbReference>
<dbReference type="RefSeq" id="XP_062643668.1">
    <property type="nucleotide sequence ID" value="XM_062786385.1"/>
</dbReference>
<dbReference type="AlphaFoldDB" id="A0AAN6TSH3"/>
<reference evidence="1" key="1">
    <citation type="journal article" date="2023" name="Mol. Phylogenet. Evol.">
        <title>Genome-scale phylogeny and comparative genomics of the fungal order Sordariales.</title>
        <authorList>
            <person name="Hensen N."/>
            <person name="Bonometti L."/>
            <person name="Westerberg I."/>
            <person name="Brannstrom I.O."/>
            <person name="Guillou S."/>
            <person name="Cros-Aarteil S."/>
            <person name="Calhoun S."/>
            <person name="Haridas S."/>
            <person name="Kuo A."/>
            <person name="Mondo S."/>
            <person name="Pangilinan J."/>
            <person name="Riley R."/>
            <person name="LaButti K."/>
            <person name="Andreopoulos B."/>
            <person name="Lipzen A."/>
            <person name="Chen C."/>
            <person name="Yan M."/>
            <person name="Daum C."/>
            <person name="Ng V."/>
            <person name="Clum A."/>
            <person name="Steindorff A."/>
            <person name="Ohm R.A."/>
            <person name="Martin F."/>
            <person name="Silar P."/>
            <person name="Natvig D.O."/>
            <person name="Lalanne C."/>
            <person name="Gautier V."/>
            <person name="Ament-Velasquez S.L."/>
            <person name="Kruys A."/>
            <person name="Hutchinson M.I."/>
            <person name="Powell A.J."/>
            <person name="Barry K."/>
            <person name="Miller A.N."/>
            <person name="Grigoriev I.V."/>
            <person name="Debuchy R."/>
            <person name="Gladieux P."/>
            <person name="Hiltunen Thoren M."/>
            <person name="Johannesson H."/>
        </authorList>
    </citation>
    <scope>NUCLEOTIDE SEQUENCE</scope>
    <source>
        <strain evidence="1">CBS 731.68</strain>
    </source>
</reference>
<accession>A0AAN6TSH3</accession>
<sequence length="173" mass="18869">MTFIHQVVVIISVRRHSSTRGEGFPFTAASPTCAGPLRTPTRQEHTVSSVVCAILASWFGSTPRTSIALKPRLASRPMCERARDIEIVSPKRPGGNAFTESAINDEVKTIAEASNVFFSTDLSIVFDVLTVRALSAGTRLAESWRLLRARRFLAQAALSSPTTDRQKGNAQLQ</sequence>
<reference evidence="1" key="2">
    <citation type="submission" date="2023-05" db="EMBL/GenBank/DDBJ databases">
        <authorList>
            <consortium name="Lawrence Berkeley National Laboratory"/>
            <person name="Steindorff A."/>
            <person name="Hensen N."/>
            <person name="Bonometti L."/>
            <person name="Westerberg I."/>
            <person name="Brannstrom I.O."/>
            <person name="Guillou S."/>
            <person name="Cros-Aarteil S."/>
            <person name="Calhoun S."/>
            <person name="Haridas S."/>
            <person name="Kuo A."/>
            <person name="Mondo S."/>
            <person name="Pangilinan J."/>
            <person name="Riley R."/>
            <person name="Labutti K."/>
            <person name="Andreopoulos B."/>
            <person name="Lipzen A."/>
            <person name="Chen C."/>
            <person name="Yanf M."/>
            <person name="Daum C."/>
            <person name="Ng V."/>
            <person name="Clum A."/>
            <person name="Ohm R."/>
            <person name="Martin F."/>
            <person name="Silar P."/>
            <person name="Natvig D."/>
            <person name="Lalanne C."/>
            <person name="Gautier V."/>
            <person name="Ament-Velasquez S.L."/>
            <person name="Kruys A."/>
            <person name="Hutchinson M.I."/>
            <person name="Powell A.J."/>
            <person name="Barry K."/>
            <person name="Miller A.N."/>
            <person name="Grigoriev I.V."/>
            <person name="Debuchy R."/>
            <person name="Gladieux P."/>
            <person name="Thoren M.H."/>
            <person name="Johannesson H."/>
        </authorList>
    </citation>
    <scope>NUCLEOTIDE SEQUENCE</scope>
    <source>
        <strain evidence="1">CBS 731.68</strain>
    </source>
</reference>
<gene>
    <name evidence="1" type="ORF">N657DRAFT_243632</name>
</gene>